<evidence type="ECO:0000256" key="5">
    <source>
        <dbReference type="HAMAP-Rule" id="MF_00445"/>
    </source>
</evidence>
<evidence type="ECO:0000313" key="9">
    <source>
        <dbReference type="Proteomes" id="UP000293874"/>
    </source>
</evidence>
<dbReference type="GO" id="GO:0042773">
    <property type="term" value="P:ATP synthesis coupled electron transport"/>
    <property type="evidence" value="ECO:0007669"/>
    <property type="project" value="InterPro"/>
</dbReference>
<feature type="transmembrane region" description="Helical" evidence="5">
    <location>
        <begin position="259"/>
        <end position="281"/>
    </location>
</feature>
<dbReference type="PANTHER" id="PTHR22773">
    <property type="entry name" value="NADH DEHYDROGENASE"/>
    <property type="match status" value="1"/>
</dbReference>
<keyword evidence="5" id="KW-0520">NAD</keyword>
<sequence>MNAIVISAIWGVVMMFSGAFSKSNATARNLSVIGILLLFAVNLLELYGTRLFDVNTTGMLAFDNFGLLFNTFAIGCTAVYFLLNGRDMEKVGLHVAEYYALIFFVLAGIFISSSFSSLLLLFLGIEIISIPLYILTGTDKRNLKSNEASLKYFLMGSFSTGIMLMGICLIYGAKGTFNIEQIALGTTALTPMIGAGLLLLMFSMAFKVSAAPFHFWTPDVYDGAPTVFTSFMATIVKAGLFIAFIRLFESAFETMHPQWQTLIAIITAATLIIGNLTAVFQQSVKRMLAYSSIAQAGFMLFALVAMNGIGREGLLYYTLAYSVPTIGIFAILVRMKDYTFEGFNGLAKHQPVLAAVTTIFLLSLAGIPATAGFMGKFYMLSAAIQNGHVMWLVIVGILCAAISVYYYFRVIQAMYFKDGEPRELETSGFHKGLLVLMAAFVVFIGIFPQWVIQMLYDFIF</sequence>
<keyword evidence="5" id="KW-0813">Transport</keyword>
<feature type="transmembrane region" description="Helical" evidence="5">
    <location>
        <begin position="428"/>
        <end position="452"/>
    </location>
</feature>
<dbReference type="GO" id="GO:0050136">
    <property type="term" value="F:NADH dehydrogenase (quinone) (non-electrogenic) activity"/>
    <property type="evidence" value="ECO:0007669"/>
    <property type="project" value="UniProtKB-UniRule"/>
</dbReference>
<feature type="domain" description="NADH:quinone oxidoreductase/Mrp antiporter transmembrane" evidence="7">
    <location>
        <begin position="117"/>
        <end position="397"/>
    </location>
</feature>
<protein>
    <recommendedName>
        <fullName evidence="5">NADH-quinone oxidoreductase subunit N</fullName>
        <ecNumber evidence="5">7.1.1.-</ecNumber>
    </recommendedName>
    <alternativeName>
        <fullName evidence="5">NADH dehydrogenase I subunit N</fullName>
    </alternativeName>
    <alternativeName>
        <fullName evidence="5">NDH-1 subunit N</fullName>
    </alternativeName>
</protein>
<dbReference type="HAMAP" id="MF_00445">
    <property type="entry name" value="NDH1_NuoN_1"/>
    <property type="match status" value="1"/>
</dbReference>
<dbReference type="Proteomes" id="UP000293874">
    <property type="component" value="Unassembled WGS sequence"/>
</dbReference>
<keyword evidence="3 5" id="KW-1133">Transmembrane helix</keyword>
<name>A0A4Q7MUH6_9BACT</name>
<dbReference type="NCBIfam" id="TIGR01770">
    <property type="entry name" value="NDH_I_N"/>
    <property type="match status" value="1"/>
</dbReference>
<feature type="transmembrane region" description="Helical" evidence="5">
    <location>
        <begin position="60"/>
        <end position="83"/>
    </location>
</feature>
<dbReference type="GO" id="GO:0048038">
    <property type="term" value="F:quinone binding"/>
    <property type="evidence" value="ECO:0007669"/>
    <property type="project" value="UniProtKB-KW"/>
</dbReference>
<dbReference type="Pfam" id="PF00361">
    <property type="entry name" value="Proton_antipo_M"/>
    <property type="match status" value="1"/>
</dbReference>
<keyword evidence="5" id="KW-1278">Translocase</keyword>
<feature type="transmembrane region" description="Helical" evidence="5">
    <location>
        <begin position="95"/>
        <end position="111"/>
    </location>
</feature>
<evidence type="ECO:0000256" key="4">
    <source>
        <dbReference type="ARBA" id="ARBA00023136"/>
    </source>
</evidence>
<feature type="transmembrane region" description="Helical" evidence="5">
    <location>
        <begin position="353"/>
        <end position="377"/>
    </location>
</feature>
<proteinExistence type="inferred from homology"/>
<comment type="catalytic activity">
    <reaction evidence="5">
        <text>a quinone + NADH + 5 H(+)(in) = a quinol + NAD(+) + 4 H(+)(out)</text>
        <dbReference type="Rhea" id="RHEA:57888"/>
        <dbReference type="ChEBI" id="CHEBI:15378"/>
        <dbReference type="ChEBI" id="CHEBI:24646"/>
        <dbReference type="ChEBI" id="CHEBI:57540"/>
        <dbReference type="ChEBI" id="CHEBI:57945"/>
        <dbReference type="ChEBI" id="CHEBI:132124"/>
    </reaction>
</comment>
<evidence type="ECO:0000256" key="2">
    <source>
        <dbReference type="ARBA" id="ARBA00022692"/>
    </source>
</evidence>
<dbReference type="GO" id="GO:0005886">
    <property type="term" value="C:plasma membrane"/>
    <property type="evidence" value="ECO:0007669"/>
    <property type="project" value="UniProtKB-SubCell"/>
</dbReference>
<keyword evidence="5" id="KW-0874">Quinone</keyword>
<comment type="subcellular location">
    <subcellularLocation>
        <location evidence="5">Cell membrane</location>
        <topology evidence="5">Multi-pass membrane protein</topology>
    </subcellularLocation>
    <subcellularLocation>
        <location evidence="1">Endomembrane system</location>
        <topology evidence="1">Multi-pass membrane protein</topology>
    </subcellularLocation>
    <subcellularLocation>
        <location evidence="6">Membrane</location>
        <topology evidence="6">Multi-pass membrane protein</topology>
    </subcellularLocation>
</comment>
<feature type="transmembrane region" description="Helical" evidence="5">
    <location>
        <begin position="389"/>
        <end position="408"/>
    </location>
</feature>
<feature type="transmembrane region" description="Helical" evidence="5">
    <location>
        <begin position="183"/>
        <end position="206"/>
    </location>
</feature>
<feature type="transmembrane region" description="Helical" evidence="5">
    <location>
        <begin position="152"/>
        <end position="171"/>
    </location>
</feature>
<dbReference type="GO" id="GO:0008137">
    <property type="term" value="F:NADH dehydrogenase (ubiquinone) activity"/>
    <property type="evidence" value="ECO:0007669"/>
    <property type="project" value="InterPro"/>
</dbReference>
<dbReference type="RefSeq" id="WP_130542955.1">
    <property type="nucleotide sequence ID" value="NZ_CP042431.1"/>
</dbReference>
<evidence type="ECO:0000256" key="1">
    <source>
        <dbReference type="ARBA" id="ARBA00004127"/>
    </source>
</evidence>
<dbReference type="OrthoDB" id="9811718at2"/>
<keyword evidence="9" id="KW-1185">Reference proteome</keyword>
<feature type="transmembrane region" description="Helical" evidence="5">
    <location>
        <begin position="118"/>
        <end position="136"/>
    </location>
</feature>
<comment type="caution">
    <text evidence="8">The sequence shown here is derived from an EMBL/GenBank/DDBJ whole genome shotgun (WGS) entry which is preliminary data.</text>
</comment>
<comment type="similarity">
    <text evidence="5">Belongs to the complex I subunit 2 family.</text>
</comment>
<feature type="transmembrane region" description="Helical" evidence="5">
    <location>
        <begin position="226"/>
        <end position="247"/>
    </location>
</feature>
<feature type="transmembrane region" description="Helical" evidence="5">
    <location>
        <begin position="287"/>
        <end position="307"/>
    </location>
</feature>
<dbReference type="EMBL" id="SGXA01000002">
    <property type="protein sequence ID" value="RZS72556.1"/>
    <property type="molecule type" value="Genomic_DNA"/>
</dbReference>
<comment type="subunit">
    <text evidence="5">NDH-1 is composed of 14 different subunits. Subunits NuoA, H, J, K, L, M, N constitute the membrane sector of the complex.</text>
</comment>
<gene>
    <name evidence="5" type="primary">nuoN</name>
    <name evidence="8" type="ORF">EV199_4477</name>
</gene>
<keyword evidence="4 5" id="KW-0472">Membrane</keyword>
<evidence type="ECO:0000256" key="6">
    <source>
        <dbReference type="RuleBase" id="RU000320"/>
    </source>
</evidence>
<comment type="function">
    <text evidence="5">NDH-1 shuttles electrons from NADH, via FMN and iron-sulfur (Fe-S) centers, to quinones in the respiratory chain. The immediate electron acceptor for the enzyme in this species is believed to be a menaquinone. Couples the redox reaction to proton translocation (for every two electrons transferred, four hydrogen ions are translocated across the cytoplasmic membrane), and thus conserves the redox energy in a proton gradient.</text>
</comment>
<accession>A0A4Q7MUH6</accession>
<feature type="transmembrane region" description="Helical" evidence="5">
    <location>
        <begin position="31"/>
        <end position="48"/>
    </location>
</feature>
<dbReference type="GO" id="GO:0012505">
    <property type="term" value="C:endomembrane system"/>
    <property type="evidence" value="ECO:0007669"/>
    <property type="project" value="UniProtKB-SubCell"/>
</dbReference>
<reference evidence="8 9" key="1">
    <citation type="submission" date="2019-02" db="EMBL/GenBank/DDBJ databases">
        <title>Genomic Encyclopedia of Type Strains, Phase IV (KMG-IV): sequencing the most valuable type-strain genomes for metagenomic binning, comparative biology and taxonomic classification.</title>
        <authorList>
            <person name="Goeker M."/>
        </authorList>
    </citation>
    <scope>NUCLEOTIDE SEQUENCE [LARGE SCALE GENOMIC DNA]</scope>
    <source>
        <strain evidence="8 9">DSM 18116</strain>
    </source>
</reference>
<organism evidence="8 9">
    <name type="scientific">Pseudobacter ginsenosidimutans</name>
    <dbReference type="NCBI Taxonomy" id="661488"/>
    <lineage>
        <taxon>Bacteria</taxon>
        <taxon>Pseudomonadati</taxon>
        <taxon>Bacteroidota</taxon>
        <taxon>Chitinophagia</taxon>
        <taxon>Chitinophagales</taxon>
        <taxon>Chitinophagaceae</taxon>
        <taxon>Pseudobacter</taxon>
    </lineage>
</organism>
<dbReference type="InterPro" id="IPR001750">
    <property type="entry name" value="ND/Mrp_TM"/>
</dbReference>
<keyword evidence="5" id="KW-1003">Cell membrane</keyword>
<dbReference type="AlphaFoldDB" id="A0A4Q7MUH6"/>
<dbReference type="EC" id="7.1.1.-" evidence="5"/>
<evidence type="ECO:0000259" key="7">
    <source>
        <dbReference type="Pfam" id="PF00361"/>
    </source>
</evidence>
<evidence type="ECO:0000313" key="8">
    <source>
        <dbReference type="EMBL" id="RZS72556.1"/>
    </source>
</evidence>
<keyword evidence="2 5" id="KW-0812">Transmembrane</keyword>
<evidence type="ECO:0000256" key="3">
    <source>
        <dbReference type="ARBA" id="ARBA00022989"/>
    </source>
</evidence>
<feature type="transmembrane region" description="Helical" evidence="5">
    <location>
        <begin position="314"/>
        <end position="333"/>
    </location>
</feature>
<dbReference type="InterPro" id="IPR010096">
    <property type="entry name" value="NADH-Q_OxRdtase_suN/2"/>
</dbReference>